<name>A0A7X3BPD1_STRPA</name>
<gene>
    <name evidence="3" type="ORF">GMC94_03480</name>
</gene>
<evidence type="ECO:0000259" key="2">
    <source>
        <dbReference type="Pfam" id="PF05065"/>
    </source>
</evidence>
<dbReference type="Proteomes" id="UP000441330">
    <property type="component" value="Unassembled WGS sequence"/>
</dbReference>
<dbReference type="InterPro" id="IPR054612">
    <property type="entry name" value="Phage_capsid-like_C"/>
</dbReference>
<dbReference type="InterPro" id="IPR024455">
    <property type="entry name" value="Phage_capsid"/>
</dbReference>
<comment type="subcellular location">
    <subcellularLocation>
        <location evidence="1">Virion</location>
    </subcellularLocation>
</comment>
<reference evidence="3 4" key="1">
    <citation type="journal article" date="2019" name="Nat. Med.">
        <title>A library of human gut bacterial isolates paired with longitudinal multiomics data enables mechanistic microbiome research.</title>
        <authorList>
            <person name="Poyet M."/>
            <person name="Groussin M."/>
            <person name="Gibbons S.M."/>
            <person name="Avila-Pacheco J."/>
            <person name="Jiang X."/>
            <person name="Kearney S.M."/>
            <person name="Perrotta A.R."/>
            <person name="Berdy B."/>
            <person name="Zhao S."/>
            <person name="Lieberman T.D."/>
            <person name="Swanson P.K."/>
            <person name="Smith M."/>
            <person name="Roesemann S."/>
            <person name="Alexander J.E."/>
            <person name="Rich S.A."/>
            <person name="Livny J."/>
            <person name="Vlamakis H."/>
            <person name="Clish C."/>
            <person name="Bullock K."/>
            <person name="Deik A."/>
            <person name="Scott J."/>
            <person name="Pierce K.A."/>
            <person name="Xavier R.J."/>
            <person name="Alm E.J."/>
        </authorList>
    </citation>
    <scope>NUCLEOTIDE SEQUENCE [LARGE SCALE GENOMIC DNA]</scope>
    <source>
        <strain evidence="3 4">BIOML-A1</strain>
    </source>
</reference>
<protein>
    <submittedName>
        <fullName evidence="3">Phage major capsid protein</fullName>
    </submittedName>
</protein>
<sequence length="298" mass="33317">MTVQTFNPDKVLVSEKKDGTFTKKMTDIIMKDVAENSVVMQLGQYHEMDGLQEKTVYVQTDGVSAYWVNETEKIKTDKPEVVPVTLKAHKLGIILVASREALNYTWEKFFEDMKPQIVEAFYTKIDEAGLLGHETPFANSVAKSAKDSSQVVVGPINYENLLKLEDKLYEADINPNAFVSKVQNRSALRESRDGDKKTIYDKVTNTIDGITTVDLKSKQFKKGDLLAGDFNSLIYGVPYNINFKISEEGQISTMKNSDGTPINLFEQEMVAIRVTMDIAVMVTKANAFAKLTATAENV</sequence>
<evidence type="ECO:0000313" key="4">
    <source>
        <dbReference type="Proteomes" id="UP000441330"/>
    </source>
</evidence>
<dbReference type="Pfam" id="PF05065">
    <property type="entry name" value="Phage_capsid"/>
    <property type="match status" value="1"/>
</dbReference>
<dbReference type="SUPFAM" id="SSF56563">
    <property type="entry name" value="Major capsid protein gp5"/>
    <property type="match status" value="1"/>
</dbReference>
<dbReference type="NCBIfam" id="TIGR01554">
    <property type="entry name" value="major_cap_HK97"/>
    <property type="match status" value="1"/>
</dbReference>
<dbReference type="AlphaFoldDB" id="A0A7X3BPD1"/>
<feature type="domain" description="Phage capsid-like C-terminal" evidence="2">
    <location>
        <begin position="24"/>
        <end position="292"/>
    </location>
</feature>
<dbReference type="RefSeq" id="WP_129824280.1">
    <property type="nucleotide sequence ID" value="NZ_RCYS01000002.1"/>
</dbReference>
<accession>A0A7X3BPD1</accession>
<evidence type="ECO:0000313" key="3">
    <source>
        <dbReference type="EMBL" id="MTS53958.1"/>
    </source>
</evidence>
<dbReference type="EMBL" id="WMZJ01000002">
    <property type="protein sequence ID" value="MTS53958.1"/>
    <property type="molecule type" value="Genomic_DNA"/>
</dbReference>
<evidence type="ECO:0000256" key="1">
    <source>
        <dbReference type="ARBA" id="ARBA00004328"/>
    </source>
</evidence>
<comment type="caution">
    <text evidence="3">The sequence shown here is derived from an EMBL/GenBank/DDBJ whole genome shotgun (WGS) entry which is preliminary data.</text>
</comment>
<organism evidence="3 4">
    <name type="scientific">Streptococcus parasanguinis</name>
    <dbReference type="NCBI Taxonomy" id="1318"/>
    <lineage>
        <taxon>Bacteria</taxon>
        <taxon>Bacillati</taxon>
        <taxon>Bacillota</taxon>
        <taxon>Bacilli</taxon>
        <taxon>Lactobacillales</taxon>
        <taxon>Streptococcaceae</taxon>
        <taxon>Streptococcus</taxon>
    </lineage>
</organism>
<proteinExistence type="predicted"/>